<dbReference type="STRING" id="1159017.SAMN02927930_00810"/>
<keyword evidence="5 11" id="KW-0732">Signal</keyword>
<dbReference type="InterPro" id="IPR023828">
    <property type="entry name" value="Peptidase_S8_Ser-AS"/>
</dbReference>
<dbReference type="Gene3D" id="2.60.40.3440">
    <property type="match status" value="1"/>
</dbReference>
<keyword evidence="6 9" id="KW-0378">Hydrolase</keyword>
<dbReference type="PROSITE" id="PS00138">
    <property type="entry name" value="SUBTILASE_SER"/>
    <property type="match status" value="1"/>
</dbReference>
<dbReference type="RefSeq" id="WP_092592009.1">
    <property type="nucleotide sequence ID" value="NZ_FMXN01000003.1"/>
</dbReference>
<dbReference type="PIRSF" id="PIRSF037898">
    <property type="entry name" value="Subtilisin_rel_Sputw3181_3341"/>
    <property type="match status" value="1"/>
</dbReference>
<feature type="signal peptide" evidence="11">
    <location>
        <begin position="1"/>
        <end position="27"/>
    </location>
</feature>
<dbReference type="InterPro" id="IPR050131">
    <property type="entry name" value="Peptidase_S8_subtilisin-like"/>
</dbReference>
<organism evidence="15 16">
    <name type="scientific">Pseudidiomarina indica</name>
    <dbReference type="NCBI Taxonomy" id="1159017"/>
    <lineage>
        <taxon>Bacteria</taxon>
        <taxon>Pseudomonadati</taxon>
        <taxon>Pseudomonadota</taxon>
        <taxon>Gammaproteobacteria</taxon>
        <taxon>Alteromonadales</taxon>
        <taxon>Idiomarinaceae</taxon>
        <taxon>Pseudidiomarina</taxon>
    </lineage>
</organism>
<evidence type="ECO:0000256" key="8">
    <source>
        <dbReference type="PIRSR" id="PIRSR615500-1"/>
    </source>
</evidence>
<evidence type="ECO:0000256" key="1">
    <source>
        <dbReference type="ARBA" id="ARBA00011073"/>
    </source>
</evidence>
<evidence type="ECO:0000259" key="14">
    <source>
        <dbReference type="Pfam" id="PF17766"/>
    </source>
</evidence>
<evidence type="ECO:0000313" key="15">
    <source>
        <dbReference type="EMBL" id="SDB20161.1"/>
    </source>
</evidence>
<evidence type="ECO:0000256" key="2">
    <source>
        <dbReference type="ARBA" id="ARBA00022512"/>
    </source>
</evidence>
<dbReference type="OrthoDB" id="614750at2"/>
<dbReference type="InterPro" id="IPR022398">
    <property type="entry name" value="Peptidase_S8_His-AS"/>
</dbReference>
<feature type="domain" description="Peptidase S8/S53" evidence="12">
    <location>
        <begin position="201"/>
        <end position="648"/>
    </location>
</feature>
<sequence>MKKIKTAHWSMVAMAVAAATSISTLTAQEIQQADLSTLKATQAIESKAGKKYKMTNAERQLQRHNSKRYIIEFEAPAAAVYKGGVPGYAATSTHVTGQERLDVKSAPVQSYTAYLKQQQEQTLGLAARAVPNMSVKAQLALTFNGAIVEYQGDDLIQRLKGVPGIKSVYEDSVVYTTMDASNSLINSDAAWQALGGQDAAGKGINVAIIDTGIDFEHLMFADNGHDAVIVETEAGEDFCAANEGICNDKIAIARYYDVPSSVHPEEFFDSPWDMNGHGTHVAGTAAGNPVSVTYNGVAMNMSGVAPGATLFVYKALWNTADGRGSGVTSALAEALEDAAMDGAHVINNSWGGNAGAHPSTSPYQTIMQALDEMGVVTVTSAGNSGPGAQTVGCPGCIEETITVASTHTGRVFENWLAVDGMDPITTAPGNGDFEMTADITGALLPSISIDEDNFEGCAAFEEGAFAGGIAMIPRGSCAFTEKANNAQAAGAIGLIVYNNVPVEMVNMALDGVTLPSVFISLESAEAVLEGWEEGLTATIQATTKAIRDEQVDMMSDFSSRGPGGESSFLKPEIAAPGHNILSAAPGGGYQTMSGTSMASPHVAGAAALLLAANSDLSPQQVKSVLMTSSVTGTKKEDAETPTDPFDVGAGRLDLANAFNTGLVVDIPSFAHSMCVNVCDFTRTLTNLGDGETTWNVTVEMSNPGVTVEHPDSVTVTAEGAEFALSINGSAAGEGWQFGTVTLTDTSGNFVDARLPIAVYTALSENSSALAAAVTEGTVAANEDMTLSVYGAMGSVAGAEVTITAQLPMDEVFELNQDSISVVETLSTTTDLTFDPDTRTITWTGTQTDEAPMNNLALVGFPFGGLGLDDLEAQFGITHQKACTAGCDESVLNLTVPGVWKFDGVDYSVLGIWSNGIVEVGGRRSPSTWALQAFPNPAQPNGVVAPFWSDWVTLAGEGELRYTSVNYGGDLYVIVEWYKVREYDSTGVYDGPTYTFNTWFRMESNEVLFNYVDVNTGKPTDDMLVIGQESMDGTVGFLAYAFGQGYYPADGDVMLATSAAGAAANVLISVDAKVTSFGDVAGMSVVGKHSRTTAIDLTAAIGTQQRDLLTLLNITDGNVDYDGILPLAIKPTGELSIEIVEGPEHGTLATDGFVTSFTPNEAGWLGTDSFTYRVVDEAGAASTENTVEIAIVNTAPAVKVNAPSSVGPDATVRLDASGTTDADGDQLTYSWAFAGGVTVSLSNANTPVATFTAPRLDEAGQAKFVLTVSDGLETVQQAVTVNIEPQKSSGAMGWFLVLLALPLVWLRRRA</sequence>
<keyword evidence="7 9" id="KW-0720">Serine protease</keyword>
<dbReference type="Pfam" id="PF17766">
    <property type="entry name" value="fn3_6"/>
    <property type="match status" value="1"/>
</dbReference>
<dbReference type="GO" id="GO:0006508">
    <property type="term" value="P:proteolysis"/>
    <property type="evidence" value="ECO:0007669"/>
    <property type="project" value="UniProtKB-KW"/>
</dbReference>
<dbReference type="Proteomes" id="UP000199626">
    <property type="component" value="Unassembled WGS sequence"/>
</dbReference>
<dbReference type="Pfam" id="PF22352">
    <property type="entry name" value="K319L-like_PKD"/>
    <property type="match status" value="1"/>
</dbReference>
<dbReference type="PANTHER" id="PTHR43806:SF11">
    <property type="entry name" value="CEREVISIN-RELATED"/>
    <property type="match status" value="1"/>
</dbReference>
<dbReference type="PANTHER" id="PTHR43806">
    <property type="entry name" value="PEPTIDASE S8"/>
    <property type="match status" value="1"/>
</dbReference>
<feature type="chain" id="PRO_5011706482" evidence="11">
    <location>
        <begin position="28"/>
        <end position="1309"/>
    </location>
</feature>
<dbReference type="InterPro" id="IPR015500">
    <property type="entry name" value="Peptidase_S8_subtilisin-rel"/>
</dbReference>
<dbReference type="NCBIfam" id="TIGR03501">
    <property type="entry name" value="GlyGly_CTERM"/>
    <property type="match status" value="1"/>
</dbReference>
<evidence type="ECO:0000256" key="5">
    <source>
        <dbReference type="ARBA" id="ARBA00022729"/>
    </source>
</evidence>
<dbReference type="PROSITE" id="PS00136">
    <property type="entry name" value="SUBTILASE_ASP"/>
    <property type="match status" value="1"/>
</dbReference>
<dbReference type="InterPro" id="IPR036852">
    <property type="entry name" value="Peptidase_S8/S53_dom_sf"/>
</dbReference>
<dbReference type="SUPFAM" id="SSF49299">
    <property type="entry name" value="PKD domain"/>
    <property type="match status" value="1"/>
</dbReference>
<reference evidence="16" key="1">
    <citation type="submission" date="2016-10" db="EMBL/GenBank/DDBJ databases">
        <authorList>
            <person name="Varghese N."/>
            <person name="Submissions S."/>
        </authorList>
    </citation>
    <scope>NUCLEOTIDE SEQUENCE [LARGE SCALE GENOMIC DNA]</scope>
    <source>
        <strain evidence="16">CGMCC 1.10824</strain>
    </source>
</reference>
<dbReference type="InterPro" id="IPR041469">
    <property type="entry name" value="Subtilisin-like_FN3"/>
</dbReference>
<evidence type="ECO:0000256" key="3">
    <source>
        <dbReference type="ARBA" id="ARBA00022525"/>
    </source>
</evidence>
<name>A0A1G6BHQ1_9GAMM</name>
<dbReference type="Pfam" id="PF02225">
    <property type="entry name" value="PA"/>
    <property type="match status" value="1"/>
</dbReference>
<accession>A0A1G6BHQ1</accession>
<evidence type="ECO:0000256" key="4">
    <source>
        <dbReference type="ARBA" id="ARBA00022670"/>
    </source>
</evidence>
<protein>
    <submittedName>
        <fullName evidence="15">GlyGly-CTERM domain-containing protein</fullName>
    </submittedName>
</protein>
<proteinExistence type="inferred from homology"/>
<evidence type="ECO:0000259" key="12">
    <source>
        <dbReference type="Pfam" id="PF00082"/>
    </source>
</evidence>
<dbReference type="Pfam" id="PF00082">
    <property type="entry name" value="Peptidase_S8"/>
    <property type="match status" value="1"/>
</dbReference>
<dbReference type="GO" id="GO:0004252">
    <property type="term" value="F:serine-type endopeptidase activity"/>
    <property type="evidence" value="ECO:0007669"/>
    <property type="project" value="UniProtKB-UniRule"/>
</dbReference>
<dbReference type="InterPro" id="IPR017312">
    <property type="entry name" value="Subtilisin_Alteromonadales"/>
</dbReference>
<keyword evidence="4 9" id="KW-0645">Protease</keyword>
<dbReference type="SUPFAM" id="SSF52025">
    <property type="entry name" value="PA domain"/>
    <property type="match status" value="1"/>
</dbReference>
<dbReference type="InterPro" id="IPR020008">
    <property type="entry name" value="GlyGly_CTERM"/>
</dbReference>
<evidence type="ECO:0000256" key="7">
    <source>
        <dbReference type="ARBA" id="ARBA00022825"/>
    </source>
</evidence>
<evidence type="ECO:0000256" key="10">
    <source>
        <dbReference type="RuleBase" id="RU003355"/>
    </source>
</evidence>
<dbReference type="PRINTS" id="PR00723">
    <property type="entry name" value="SUBTILISIN"/>
</dbReference>
<comment type="similarity">
    <text evidence="1 9 10">Belongs to the peptidase S8 family.</text>
</comment>
<feature type="active site" description="Charge relay system" evidence="8 9">
    <location>
        <position position="210"/>
    </location>
</feature>
<evidence type="ECO:0000256" key="9">
    <source>
        <dbReference type="PROSITE-ProRule" id="PRU01240"/>
    </source>
</evidence>
<dbReference type="InterPro" id="IPR023827">
    <property type="entry name" value="Peptidase_S8_Asp-AS"/>
</dbReference>
<keyword evidence="3" id="KW-0964">Secreted</keyword>
<dbReference type="Gene3D" id="3.40.50.200">
    <property type="entry name" value="Peptidase S8/S53 domain"/>
    <property type="match status" value="1"/>
</dbReference>
<dbReference type="PROSITE" id="PS00137">
    <property type="entry name" value="SUBTILASE_HIS"/>
    <property type="match status" value="1"/>
</dbReference>
<feature type="active site" description="Charge relay system" evidence="8 9">
    <location>
        <position position="277"/>
    </location>
</feature>
<dbReference type="CDD" id="cd04818">
    <property type="entry name" value="PA_subtilisin_1"/>
    <property type="match status" value="1"/>
</dbReference>
<dbReference type="InterPro" id="IPR035986">
    <property type="entry name" value="PKD_dom_sf"/>
</dbReference>
<dbReference type="Gene3D" id="2.60.40.10">
    <property type="entry name" value="Immunoglobulins"/>
    <property type="match status" value="1"/>
</dbReference>
<dbReference type="SUPFAM" id="SSF52743">
    <property type="entry name" value="Subtilisin-like"/>
    <property type="match status" value="1"/>
</dbReference>
<keyword evidence="16" id="KW-1185">Reference proteome</keyword>
<dbReference type="Pfam" id="PF17963">
    <property type="entry name" value="Big_9"/>
    <property type="match status" value="1"/>
</dbReference>
<dbReference type="InterPro" id="IPR000209">
    <property type="entry name" value="Peptidase_S8/S53_dom"/>
</dbReference>
<evidence type="ECO:0000313" key="16">
    <source>
        <dbReference type="Proteomes" id="UP000199626"/>
    </source>
</evidence>
<dbReference type="InterPro" id="IPR046450">
    <property type="entry name" value="PA_dom_sf"/>
</dbReference>
<feature type="active site" description="Charge relay system" evidence="8 9">
    <location>
        <position position="596"/>
    </location>
</feature>
<evidence type="ECO:0000259" key="13">
    <source>
        <dbReference type="Pfam" id="PF02225"/>
    </source>
</evidence>
<keyword evidence="2" id="KW-0134">Cell wall</keyword>
<dbReference type="PROSITE" id="PS51892">
    <property type="entry name" value="SUBTILASE"/>
    <property type="match status" value="1"/>
</dbReference>
<evidence type="ECO:0000256" key="6">
    <source>
        <dbReference type="ARBA" id="ARBA00022801"/>
    </source>
</evidence>
<dbReference type="EMBL" id="FMXN01000003">
    <property type="protein sequence ID" value="SDB20161.1"/>
    <property type="molecule type" value="Genomic_DNA"/>
</dbReference>
<evidence type="ECO:0000256" key="11">
    <source>
        <dbReference type="SAM" id="SignalP"/>
    </source>
</evidence>
<gene>
    <name evidence="15" type="ORF">SAMN02927930_00810</name>
</gene>
<dbReference type="InterPro" id="IPR003137">
    <property type="entry name" value="PA_domain"/>
</dbReference>
<dbReference type="Gene3D" id="3.50.30.30">
    <property type="match status" value="1"/>
</dbReference>
<dbReference type="Gene3D" id="2.60.40.2310">
    <property type="match status" value="1"/>
</dbReference>
<feature type="domain" description="PA" evidence="13">
    <location>
        <begin position="453"/>
        <end position="526"/>
    </location>
</feature>
<dbReference type="InterPro" id="IPR013783">
    <property type="entry name" value="Ig-like_fold"/>
</dbReference>
<feature type="domain" description="Subtilisin-like protease fibronectin type-III" evidence="14">
    <location>
        <begin position="666"/>
        <end position="758"/>
    </location>
</feature>